<dbReference type="InterPro" id="IPR004481">
    <property type="entry name" value="K/Na/Ca-exchanger"/>
</dbReference>
<dbReference type="Proteomes" id="UP001199319">
    <property type="component" value="Unassembled WGS sequence"/>
</dbReference>
<dbReference type="Gene3D" id="1.20.1420.30">
    <property type="entry name" value="NCX, central ion-binding region"/>
    <property type="match status" value="1"/>
</dbReference>
<comment type="caution">
    <text evidence="7">The sequence shown here is derived from an EMBL/GenBank/DDBJ whole genome shotgun (WGS) entry which is preliminary data.</text>
</comment>
<evidence type="ECO:0000256" key="3">
    <source>
        <dbReference type="ARBA" id="ARBA00022989"/>
    </source>
</evidence>
<keyword evidence="2 5" id="KW-0812">Transmembrane</keyword>
<reference evidence="7" key="1">
    <citation type="submission" date="2021-10" db="EMBL/GenBank/DDBJ databases">
        <title>Anaerobic single-cell dispensing facilitates the cultivation of human gut bacteria.</title>
        <authorList>
            <person name="Afrizal A."/>
        </authorList>
    </citation>
    <scope>NUCLEOTIDE SEQUENCE</scope>
    <source>
        <strain evidence="7">CLA-AA-H272</strain>
    </source>
</reference>
<feature type="transmembrane region" description="Helical" evidence="5">
    <location>
        <begin position="68"/>
        <end position="89"/>
    </location>
</feature>
<dbReference type="AlphaFoldDB" id="A0AAE3ABQ3"/>
<keyword evidence="4 5" id="KW-0472">Membrane</keyword>
<sequence length="322" mass="33690">MLVPILLFIVGLVLLIKGGDWFVDGATGLAHRFHVPEILIGATVVSIGTTLPEVMVSATSAVSGHGEIAYGNAIGSVICNTALIAALTIAIRPSEADRRSLRTPVIFFFIAAVFYAAIAYTNGAFTRLAGIVLLVMFVVYMVLTVRQSFRDTVQAGGADEAIDGTPSMGKDILLLVIGAAFIAVGANLLVNNGTLIAQGLGVPESVIALTFVALGTSLPELVTAITSLVKGHSALSLGNIVGANLFNLVLVSGLSTTLSPFQVPQEKTIAGYNASLVVDIPLMMLVMLLLTVPALARGRLSRWQGIVLLVLYAGFCAFQFCF</sequence>
<evidence type="ECO:0000256" key="1">
    <source>
        <dbReference type="ARBA" id="ARBA00004141"/>
    </source>
</evidence>
<dbReference type="GO" id="GO:0006874">
    <property type="term" value="P:intracellular calcium ion homeostasis"/>
    <property type="evidence" value="ECO:0007669"/>
    <property type="project" value="TreeGrafter"/>
</dbReference>
<feature type="domain" description="Sodium/calcium exchanger membrane region" evidence="6">
    <location>
        <begin position="172"/>
        <end position="320"/>
    </location>
</feature>
<evidence type="ECO:0000259" key="6">
    <source>
        <dbReference type="Pfam" id="PF01699"/>
    </source>
</evidence>
<comment type="subcellular location">
    <subcellularLocation>
        <location evidence="1">Membrane</location>
        <topology evidence="1">Multi-pass membrane protein</topology>
    </subcellularLocation>
</comment>
<dbReference type="EMBL" id="JAJEPW010000023">
    <property type="protein sequence ID" value="MCC2129632.1"/>
    <property type="molecule type" value="Genomic_DNA"/>
</dbReference>
<feature type="transmembrane region" description="Helical" evidence="5">
    <location>
        <begin position="172"/>
        <end position="190"/>
    </location>
</feature>
<accession>A0AAE3ABQ3</accession>
<evidence type="ECO:0000313" key="8">
    <source>
        <dbReference type="Proteomes" id="UP001199319"/>
    </source>
</evidence>
<evidence type="ECO:0000256" key="2">
    <source>
        <dbReference type="ARBA" id="ARBA00022692"/>
    </source>
</evidence>
<dbReference type="NCBIfam" id="TIGR00367">
    <property type="entry name" value="calcium/sodium antiporter"/>
    <property type="match status" value="1"/>
</dbReference>
<feature type="domain" description="Sodium/calcium exchanger membrane region" evidence="6">
    <location>
        <begin position="5"/>
        <end position="144"/>
    </location>
</feature>
<feature type="transmembrane region" description="Helical" evidence="5">
    <location>
        <begin position="274"/>
        <end position="296"/>
    </location>
</feature>
<keyword evidence="8" id="KW-1185">Reference proteome</keyword>
<dbReference type="PANTHER" id="PTHR10846">
    <property type="entry name" value="SODIUM/POTASSIUM/CALCIUM EXCHANGER"/>
    <property type="match status" value="1"/>
</dbReference>
<organism evidence="7 8">
    <name type="scientific">Brotocaccenecus cirricatena</name>
    <dbReference type="NCBI Taxonomy" id="3064195"/>
    <lineage>
        <taxon>Bacteria</taxon>
        <taxon>Bacillati</taxon>
        <taxon>Bacillota</taxon>
        <taxon>Clostridia</taxon>
        <taxon>Eubacteriales</taxon>
        <taxon>Oscillospiraceae</taxon>
        <taxon>Brotocaccenecus</taxon>
    </lineage>
</organism>
<feature type="transmembrane region" description="Helical" evidence="5">
    <location>
        <begin position="202"/>
        <end position="222"/>
    </location>
</feature>
<proteinExistence type="predicted"/>
<dbReference type="Pfam" id="PF01699">
    <property type="entry name" value="Na_Ca_ex"/>
    <property type="match status" value="2"/>
</dbReference>
<dbReference type="InterPro" id="IPR004837">
    <property type="entry name" value="NaCa_Exmemb"/>
</dbReference>
<keyword evidence="3 5" id="KW-1133">Transmembrane helix</keyword>
<gene>
    <name evidence="7" type="ORF">LKD37_08905</name>
</gene>
<feature type="transmembrane region" description="Helical" evidence="5">
    <location>
        <begin position="124"/>
        <end position="143"/>
    </location>
</feature>
<name>A0AAE3ABQ3_9FIRM</name>
<dbReference type="GO" id="GO:0008273">
    <property type="term" value="F:calcium, potassium:sodium antiporter activity"/>
    <property type="evidence" value="ECO:0007669"/>
    <property type="project" value="TreeGrafter"/>
</dbReference>
<feature type="transmembrane region" description="Helical" evidence="5">
    <location>
        <begin position="101"/>
        <end position="118"/>
    </location>
</feature>
<dbReference type="PANTHER" id="PTHR10846:SF8">
    <property type="entry name" value="INNER MEMBRANE PROTEIN YRBG"/>
    <property type="match status" value="1"/>
</dbReference>
<evidence type="ECO:0000256" key="5">
    <source>
        <dbReference type="SAM" id="Phobius"/>
    </source>
</evidence>
<evidence type="ECO:0000256" key="4">
    <source>
        <dbReference type="ARBA" id="ARBA00023136"/>
    </source>
</evidence>
<evidence type="ECO:0000313" key="7">
    <source>
        <dbReference type="EMBL" id="MCC2129632.1"/>
    </source>
</evidence>
<dbReference type="GO" id="GO:0005886">
    <property type="term" value="C:plasma membrane"/>
    <property type="evidence" value="ECO:0007669"/>
    <property type="project" value="TreeGrafter"/>
</dbReference>
<dbReference type="RefSeq" id="WP_302928910.1">
    <property type="nucleotide sequence ID" value="NZ_JAJEPW010000023.1"/>
</dbReference>
<feature type="transmembrane region" description="Helical" evidence="5">
    <location>
        <begin position="234"/>
        <end position="254"/>
    </location>
</feature>
<dbReference type="InterPro" id="IPR044880">
    <property type="entry name" value="NCX_ion-bd_dom_sf"/>
</dbReference>
<feature type="transmembrane region" description="Helical" evidence="5">
    <location>
        <begin position="303"/>
        <end position="320"/>
    </location>
</feature>
<dbReference type="GO" id="GO:0005262">
    <property type="term" value="F:calcium channel activity"/>
    <property type="evidence" value="ECO:0007669"/>
    <property type="project" value="TreeGrafter"/>
</dbReference>
<protein>
    <submittedName>
        <fullName evidence="7">Calcium/sodium antiporter</fullName>
    </submittedName>
</protein>